<evidence type="ECO:0000313" key="2">
    <source>
        <dbReference type="Proteomes" id="UP001230649"/>
    </source>
</evidence>
<sequence>MFVKHLGRTPSVIAAVCAAIICASLSAVTAGPIPSLAVRDGKRFQCADVTHFFTNDDSSKTTQCPDGTVCRAVTDGSARLDAGQGSASTEDQTISSNTDTTSSRPPNKAAGGTPAYPEPGSVGGAISAPPPADEPGVNGGETCTVDDAEEEPDKAAEANQTGPTSEIVPIASANNDKPSGTKNTDGSAAAETGTAAPASEGVAPVDFVPPMAESSYTPPGGATLIQPAGTPTMGSDSTNSVKDGSESRQPNGQGNDATSVTDATGTQAGQNVDQGNTVAGDTPKTVPNEKGATANELKAATGEPGALAPAPGPNAPAPAAEPGLEQPLGLTANTPPITDEQAKQTGQTNTGGAVPSGSANGNTDIDNKGMHTNGEFTHYDTTGTGACGKASGTTITSEPYYAALPAAYFKAANPNLDPICGKQIRASYGGKEVLLQVADKCPEGECKVDDIDMQEPAFIKLFGDLGVGRKGEGTTWQFV</sequence>
<organism evidence="1 2">
    <name type="scientific">Naganishia adeliensis</name>
    <dbReference type="NCBI Taxonomy" id="92952"/>
    <lineage>
        <taxon>Eukaryota</taxon>
        <taxon>Fungi</taxon>
        <taxon>Dikarya</taxon>
        <taxon>Basidiomycota</taxon>
        <taxon>Agaricomycotina</taxon>
        <taxon>Tremellomycetes</taxon>
        <taxon>Filobasidiales</taxon>
        <taxon>Filobasidiaceae</taxon>
        <taxon>Naganishia</taxon>
    </lineage>
</organism>
<keyword evidence="2" id="KW-1185">Reference proteome</keyword>
<accession>A0ACC2WPN4</accession>
<comment type="caution">
    <text evidence="1">The sequence shown here is derived from an EMBL/GenBank/DDBJ whole genome shotgun (WGS) entry which is preliminary data.</text>
</comment>
<protein>
    <submittedName>
        <fullName evidence="1">Uncharacterized protein</fullName>
    </submittedName>
</protein>
<evidence type="ECO:0000313" key="1">
    <source>
        <dbReference type="EMBL" id="KAJ9113725.1"/>
    </source>
</evidence>
<dbReference type="Proteomes" id="UP001230649">
    <property type="component" value="Unassembled WGS sequence"/>
</dbReference>
<name>A0ACC2WPN4_9TREE</name>
<gene>
    <name evidence="1" type="ORF">QFC20_001748</name>
</gene>
<proteinExistence type="predicted"/>
<reference evidence="1" key="1">
    <citation type="submission" date="2023-04" db="EMBL/GenBank/DDBJ databases">
        <title>Draft Genome sequencing of Naganishia species isolated from polar environments using Oxford Nanopore Technology.</title>
        <authorList>
            <person name="Leo P."/>
            <person name="Venkateswaran K."/>
        </authorList>
    </citation>
    <scope>NUCLEOTIDE SEQUENCE</scope>
    <source>
        <strain evidence="1">MNA-CCFEE 5262</strain>
    </source>
</reference>
<dbReference type="EMBL" id="JASBWS010000011">
    <property type="protein sequence ID" value="KAJ9113725.1"/>
    <property type="molecule type" value="Genomic_DNA"/>
</dbReference>